<dbReference type="SUPFAM" id="SSF56801">
    <property type="entry name" value="Acetyl-CoA synthetase-like"/>
    <property type="match status" value="1"/>
</dbReference>
<evidence type="ECO:0000313" key="11">
    <source>
        <dbReference type="Proteomes" id="UP000239724"/>
    </source>
</evidence>
<dbReference type="InterPro" id="IPR042099">
    <property type="entry name" value="ANL_N_sf"/>
</dbReference>
<dbReference type="CDD" id="cd04433">
    <property type="entry name" value="AFD_class_I"/>
    <property type="match status" value="1"/>
</dbReference>
<feature type="domain" description="AMP-dependent synthetase/ligase" evidence="8">
    <location>
        <begin position="53"/>
        <end position="324"/>
    </location>
</feature>
<name>A0A2S6N4X2_RHOGL</name>
<sequence>MSMPRPERRSLWDLTETSGLPPRRFVADATGRLALSALARGRTLAVPPEALRGQTVLLSSDRQLPAVAALLQLDGIARRILLCPPELAPAHLPAVIAEAGVDAIVSDGTGPAAHAAGATRTIGFETNVVSDPGMPGQGEIDREGPTEWLLFTSGTTGRPKLVVHTLGSLTGPLDDGLAVASDAVWSTFYDVRRYGGLQILLRALLGGGSMVLSQAGESVADFLARAQASGVTHVSGTPSHWRRALMSPAARDFTPAYVRLSGEVADQAILNSLAAAFPRSSIAHAFASTEAGVAFDVRDGLAGFPASLIGQAGGKAELRVVDGSLRIRSARTASRYVGDAQRLMDADGFVDTGDMVELRGDRYHFVGRREGIINIGGQKVHPEEVEAVLNQHPAVQMARVRGRKSPITGAIVVADVVLRPGSGSLDTIRDDILEGCRRALPPHKVPAMLTEAAGLEVAGSGKLVRRA</sequence>
<dbReference type="Gene3D" id="3.30.300.30">
    <property type="match status" value="1"/>
</dbReference>
<dbReference type="GO" id="GO:0016020">
    <property type="term" value="C:membrane"/>
    <property type="evidence" value="ECO:0007669"/>
    <property type="project" value="UniProtKB-SubCell"/>
</dbReference>
<comment type="pathway">
    <text evidence="2">Lipid metabolism; fatty acid beta-oxidation.</text>
</comment>
<evidence type="ECO:0000256" key="3">
    <source>
        <dbReference type="ARBA" id="ARBA00022598"/>
    </source>
</evidence>
<dbReference type="PANTHER" id="PTHR43767:SF8">
    <property type="entry name" value="LONG-CHAIN-FATTY-ACID--COA LIGASE"/>
    <property type="match status" value="1"/>
</dbReference>
<reference evidence="10 11" key="1">
    <citation type="journal article" date="2018" name="Arch. Microbiol.">
        <title>New insights into the metabolic potential of the phototrophic purple bacterium Rhodopila globiformis DSM 161(T) from its draft genome sequence and evidence for a vanadium-dependent nitrogenase.</title>
        <authorList>
            <person name="Imhoff J.F."/>
            <person name="Rahn T."/>
            <person name="Kunzel S."/>
            <person name="Neulinger S.C."/>
        </authorList>
    </citation>
    <scope>NUCLEOTIDE SEQUENCE [LARGE SCALE GENOMIC DNA]</scope>
    <source>
        <strain evidence="10 11">DSM 161</strain>
    </source>
</reference>
<evidence type="ECO:0000259" key="8">
    <source>
        <dbReference type="Pfam" id="PF00501"/>
    </source>
</evidence>
<dbReference type="InterPro" id="IPR045851">
    <property type="entry name" value="AMP-bd_C_sf"/>
</dbReference>
<keyword evidence="3 10" id="KW-0436">Ligase</keyword>
<evidence type="ECO:0000256" key="2">
    <source>
        <dbReference type="ARBA" id="ARBA00005005"/>
    </source>
</evidence>
<keyword evidence="4" id="KW-0472">Membrane</keyword>
<feature type="domain" description="AMP-binding enzyme C-terminal" evidence="9">
    <location>
        <begin position="384"/>
        <end position="462"/>
    </location>
</feature>
<gene>
    <name evidence="10" type="ORF">CCS01_20955</name>
</gene>
<proteinExistence type="predicted"/>
<comment type="subcellular location">
    <subcellularLocation>
        <location evidence="1">Membrane</location>
        <topology evidence="1">Peripheral membrane protein</topology>
    </subcellularLocation>
</comment>
<evidence type="ECO:0000256" key="5">
    <source>
        <dbReference type="ARBA" id="ARBA00026121"/>
    </source>
</evidence>
<protein>
    <recommendedName>
        <fullName evidence="6">Long-chain-fatty-acid--CoA ligase</fullName>
        <ecNumber evidence="5">6.2.1.3</ecNumber>
    </recommendedName>
    <alternativeName>
        <fullName evidence="7">Long-chain acyl-CoA synthetase</fullName>
    </alternativeName>
</protein>
<accession>A0A2S6N4X2</accession>
<dbReference type="EC" id="6.2.1.3" evidence="5"/>
<evidence type="ECO:0000256" key="1">
    <source>
        <dbReference type="ARBA" id="ARBA00004170"/>
    </source>
</evidence>
<dbReference type="GO" id="GO:0004467">
    <property type="term" value="F:long-chain fatty acid-CoA ligase activity"/>
    <property type="evidence" value="ECO:0007669"/>
    <property type="project" value="UniProtKB-EC"/>
</dbReference>
<evidence type="ECO:0000259" key="9">
    <source>
        <dbReference type="Pfam" id="PF13193"/>
    </source>
</evidence>
<dbReference type="AlphaFoldDB" id="A0A2S6N4X2"/>
<evidence type="ECO:0000256" key="6">
    <source>
        <dbReference type="ARBA" id="ARBA00039545"/>
    </source>
</evidence>
<dbReference type="EMBL" id="NHRY01000223">
    <property type="protein sequence ID" value="PPQ29665.1"/>
    <property type="molecule type" value="Genomic_DNA"/>
</dbReference>
<dbReference type="PROSITE" id="PS00455">
    <property type="entry name" value="AMP_BINDING"/>
    <property type="match status" value="1"/>
</dbReference>
<evidence type="ECO:0000256" key="7">
    <source>
        <dbReference type="ARBA" id="ARBA00042773"/>
    </source>
</evidence>
<organism evidence="10 11">
    <name type="scientific">Rhodopila globiformis</name>
    <name type="common">Rhodopseudomonas globiformis</name>
    <dbReference type="NCBI Taxonomy" id="1071"/>
    <lineage>
        <taxon>Bacteria</taxon>
        <taxon>Pseudomonadati</taxon>
        <taxon>Pseudomonadota</taxon>
        <taxon>Alphaproteobacteria</taxon>
        <taxon>Acetobacterales</taxon>
        <taxon>Acetobacteraceae</taxon>
        <taxon>Rhodopila</taxon>
    </lineage>
</organism>
<dbReference type="InterPro" id="IPR000873">
    <property type="entry name" value="AMP-dep_synth/lig_dom"/>
</dbReference>
<dbReference type="Proteomes" id="UP000239724">
    <property type="component" value="Unassembled WGS sequence"/>
</dbReference>
<evidence type="ECO:0000256" key="4">
    <source>
        <dbReference type="ARBA" id="ARBA00023136"/>
    </source>
</evidence>
<dbReference type="InterPro" id="IPR025110">
    <property type="entry name" value="AMP-bd_C"/>
</dbReference>
<comment type="caution">
    <text evidence="10">The sequence shown here is derived from an EMBL/GenBank/DDBJ whole genome shotgun (WGS) entry which is preliminary data.</text>
</comment>
<dbReference type="Pfam" id="PF00501">
    <property type="entry name" value="AMP-binding"/>
    <property type="match status" value="1"/>
</dbReference>
<dbReference type="InterPro" id="IPR020845">
    <property type="entry name" value="AMP-binding_CS"/>
</dbReference>
<evidence type="ECO:0000313" key="10">
    <source>
        <dbReference type="EMBL" id="PPQ29665.1"/>
    </source>
</evidence>
<dbReference type="Pfam" id="PF13193">
    <property type="entry name" value="AMP-binding_C"/>
    <property type="match status" value="1"/>
</dbReference>
<dbReference type="Gene3D" id="3.40.50.12780">
    <property type="entry name" value="N-terminal domain of ligase-like"/>
    <property type="match status" value="1"/>
</dbReference>
<dbReference type="PANTHER" id="PTHR43767">
    <property type="entry name" value="LONG-CHAIN-FATTY-ACID--COA LIGASE"/>
    <property type="match status" value="1"/>
</dbReference>
<keyword evidence="11" id="KW-1185">Reference proteome</keyword>
<dbReference type="InterPro" id="IPR050237">
    <property type="entry name" value="ATP-dep_AMP-bd_enzyme"/>
</dbReference>